<dbReference type="SUPFAM" id="SSF141678">
    <property type="entry name" value="MAL13P1.257-like"/>
    <property type="match status" value="1"/>
</dbReference>
<proteinExistence type="inferred from homology"/>
<evidence type="ECO:0000256" key="1">
    <source>
        <dbReference type="ARBA" id="ARBA00007818"/>
    </source>
</evidence>
<dbReference type="STRING" id="72664.V4P380"/>
<dbReference type="Proteomes" id="UP000030689">
    <property type="component" value="Unassembled WGS sequence"/>
</dbReference>
<dbReference type="Gramene" id="ESQ53861">
    <property type="protein sequence ID" value="ESQ53861"/>
    <property type="gene ID" value="EUTSA_v10025837mg"/>
</dbReference>
<gene>
    <name evidence="4" type="ORF">EUTSA_v10025837mg</name>
</gene>
<dbReference type="eggNOG" id="KOG1296">
    <property type="taxonomic scope" value="Eukaryota"/>
</dbReference>
<dbReference type="PANTHER" id="PTHR12857:SF0">
    <property type="entry name" value="CXXC MOTIF CONTAINING ZINC BINDING PROTEIN"/>
    <property type="match status" value="1"/>
</dbReference>
<reference evidence="4 5" key="1">
    <citation type="journal article" date="2013" name="Front. Plant Sci.">
        <title>The Reference Genome of the Halophytic Plant Eutrema salsugineum.</title>
        <authorList>
            <person name="Yang R."/>
            <person name="Jarvis D.E."/>
            <person name="Chen H."/>
            <person name="Beilstein M.A."/>
            <person name="Grimwood J."/>
            <person name="Jenkins J."/>
            <person name="Shu S."/>
            <person name="Prochnik S."/>
            <person name="Xin M."/>
            <person name="Ma C."/>
            <person name="Schmutz J."/>
            <person name="Wing R.A."/>
            <person name="Mitchell-Olds T."/>
            <person name="Schumaker K.S."/>
            <person name="Wang X."/>
        </authorList>
    </citation>
    <scope>NUCLEOTIDE SEQUENCE [LARGE SCALE GENOMIC DNA]</scope>
</reference>
<keyword evidence="3" id="KW-0862">Zinc</keyword>
<comment type="similarity">
    <text evidence="1">Belongs to the UPF0587 family.</text>
</comment>
<accession>V4P380</accession>
<evidence type="ECO:0000256" key="2">
    <source>
        <dbReference type="ARBA" id="ARBA00022723"/>
    </source>
</evidence>
<protein>
    <recommendedName>
        <fullName evidence="6">CXXC motif containing zinc binding protein</fullName>
    </recommendedName>
</protein>
<dbReference type="Pfam" id="PF05907">
    <property type="entry name" value="CXXC_Zn-b_euk"/>
    <property type="match status" value="1"/>
</dbReference>
<name>V4P380_EUTSA</name>
<evidence type="ECO:0000313" key="4">
    <source>
        <dbReference type="EMBL" id="ESQ53861.1"/>
    </source>
</evidence>
<organism evidence="4 5">
    <name type="scientific">Eutrema salsugineum</name>
    <name type="common">Saltwater cress</name>
    <name type="synonym">Sisymbrium salsugineum</name>
    <dbReference type="NCBI Taxonomy" id="72664"/>
    <lineage>
        <taxon>Eukaryota</taxon>
        <taxon>Viridiplantae</taxon>
        <taxon>Streptophyta</taxon>
        <taxon>Embryophyta</taxon>
        <taxon>Tracheophyta</taxon>
        <taxon>Spermatophyta</taxon>
        <taxon>Magnoliopsida</taxon>
        <taxon>eudicotyledons</taxon>
        <taxon>Gunneridae</taxon>
        <taxon>Pentapetalae</taxon>
        <taxon>rosids</taxon>
        <taxon>malvids</taxon>
        <taxon>Brassicales</taxon>
        <taxon>Brassicaceae</taxon>
        <taxon>Eutremeae</taxon>
        <taxon>Eutrema</taxon>
    </lineage>
</organism>
<dbReference type="EMBL" id="KI517384">
    <property type="protein sequence ID" value="ESQ53861.1"/>
    <property type="molecule type" value="Genomic_DNA"/>
</dbReference>
<dbReference type="GO" id="GO:0008270">
    <property type="term" value="F:zinc ion binding"/>
    <property type="evidence" value="ECO:0007669"/>
    <property type="project" value="TreeGrafter"/>
</dbReference>
<dbReference type="InterPro" id="IPR008584">
    <property type="entry name" value="CXXC_Zn-binding_euk"/>
</dbReference>
<sequence>MTDGYRRDTLGLIGNEANIHFYVWFCETDIKPSGKDNSFDFCSTCLGLLSIFLKEVACWANTQTGRGLYLLCFRIQPDQNVSGFLDLTGSNLPVRPGLKTLPFSRTRPVTLQPRSQKQQTEGESSNLGVGEKEMVNYVLKITADLENLTNLQPSGGCDDSNFPYLFKLKCERCGEVTQKETCVTLNETFTPPGGRGTCHLVQKCKFCGREGNVTMIPGKGRPLTLEDSEAGVHAPLMMFDCRGYEPIDFGFGGFWKAEAESGTKFDDIDLSSGEEFTEYDEKGECPVMISNFRASFSVTK</sequence>
<dbReference type="AlphaFoldDB" id="V4P380"/>
<dbReference type="KEGG" id="eus:EUTSA_v10025837mg"/>
<dbReference type="PANTHER" id="PTHR12857">
    <property type="entry name" value="CXXC MOTIF CONTAINING ZINC BINDING PROTEIN"/>
    <property type="match status" value="1"/>
</dbReference>
<evidence type="ECO:0008006" key="6">
    <source>
        <dbReference type="Google" id="ProtNLM"/>
    </source>
</evidence>
<evidence type="ECO:0000313" key="5">
    <source>
        <dbReference type="Proteomes" id="UP000030689"/>
    </source>
</evidence>
<evidence type="ECO:0000256" key="3">
    <source>
        <dbReference type="ARBA" id="ARBA00022833"/>
    </source>
</evidence>
<keyword evidence="2" id="KW-0479">Metal-binding</keyword>
<keyword evidence="5" id="KW-1185">Reference proteome</keyword>